<comment type="cofactor">
    <cofactor evidence="1 15">
        <name>heme</name>
        <dbReference type="ChEBI" id="CHEBI:30413"/>
    </cofactor>
</comment>
<dbReference type="InterPro" id="IPR050476">
    <property type="entry name" value="Insect_CytP450_Detox"/>
</dbReference>
<dbReference type="PRINTS" id="PR00385">
    <property type="entry name" value="P450"/>
</dbReference>
<keyword evidence="10 16" id="KW-0560">Oxidoreductase</keyword>
<dbReference type="PANTHER" id="PTHR24292:SF45">
    <property type="entry name" value="CYTOCHROME P450 6G1-RELATED"/>
    <property type="match status" value="1"/>
</dbReference>
<comment type="subcellular location">
    <subcellularLocation>
        <location evidence="3">Endoplasmic reticulum membrane</location>
        <topology evidence="3">Peripheral membrane protein</topology>
    </subcellularLocation>
    <subcellularLocation>
        <location evidence="2">Microsome membrane</location>
        <topology evidence="2">Peripheral membrane protein</topology>
    </subcellularLocation>
</comment>
<dbReference type="RefSeq" id="XP_062530767.1">
    <property type="nucleotide sequence ID" value="XM_062674783.1"/>
</dbReference>
<dbReference type="PROSITE" id="PS00086">
    <property type="entry name" value="CYTOCHROME_P450"/>
    <property type="match status" value="1"/>
</dbReference>
<dbReference type="EnsemblMetazoa" id="XM_038018515.1">
    <property type="protein sequence ID" value="XP_037874443.1"/>
    <property type="gene ID" value="LOC101744746"/>
</dbReference>
<dbReference type="RefSeq" id="XP_062530768.1">
    <property type="nucleotide sequence ID" value="XM_062674784.1"/>
</dbReference>
<evidence type="ECO:0000256" key="4">
    <source>
        <dbReference type="ARBA" id="ARBA00010617"/>
    </source>
</evidence>
<name>A0A8R2R617_BOMMO</name>
<keyword evidence="17" id="KW-0732">Signal</keyword>
<dbReference type="GeneID" id="101744746"/>
<organism evidence="18 19">
    <name type="scientific">Bombyx mori</name>
    <name type="common">Silk moth</name>
    <dbReference type="NCBI Taxonomy" id="7091"/>
    <lineage>
        <taxon>Eukaryota</taxon>
        <taxon>Metazoa</taxon>
        <taxon>Ecdysozoa</taxon>
        <taxon>Arthropoda</taxon>
        <taxon>Hexapoda</taxon>
        <taxon>Insecta</taxon>
        <taxon>Pterygota</taxon>
        <taxon>Neoptera</taxon>
        <taxon>Endopterygota</taxon>
        <taxon>Lepidoptera</taxon>
        <taxon>Glossata</taxon>
        <taxon>Ditrysia</taxon>
        <taxon>Bombycoidea</taxon>
        <taxon>Bombycidae</taxon>
        <taxon>Bombycinae</taxon>
        <taxon>Bombyx</taxon>
    </lineage>
</organism>
<evidence type="ECO:0000256" key="3">
    <source>
        <dbReference type="ARBA" id="ARBA00004406"/>
    </source>
</evidence>
<dbReference type="CDD" id="cd11056">
    <property type="entry name" value="CYP6-like"/>
    <property type="match status" value="1"/>
</dbReference>
<evidence type="ECO:0000256" key="11">
    <source>
        <dbReference type="ARBA" id="ARBA00023004"/>
    </source>
</evidence>
<dbReference type="InterPro" id="IPR036396">
    <property type="entry name" value="Cyt_P450_sf"/>
</dbReference>
<dbReference type="GO" id="GO:0005506">
    <property type="term" value="F:iron ion binding"/>
    <property type="evidence" value="ECO:0007669"/>
    <property type="project" value="InterPro"/>
</dbReference>
<dbReference type="Proteomes" id="UP000005204">
    <property type="component" value="Unassembled WGS sequence"/>
</dbReference>
<feature type="chain" id="PRO_5036434112" description="unspecific monooxygenase" evidence="17">
    <location>
        <begin position="27"/>
        <end position="499"/>
    </location>
</feature>
<dbReference type="PRINTS" id="PR00463">
    <property type="entry name" value="EP450I"/>
</dbReference>
<evidence type="ECO:0000256" key="17">
    <source>
        <dbReference type="SAM" id="SignalP"/>
    </source>
</evidence>
<evidence type="ECO:0000256" key="2">
    <source>
        <dbReference type="ARBA" id="ARBA00004174"/>
    </source>
</evidence>
<dbReference type="EnsemblMetazoa" id="XM_038018516.1">
    <property type="protein sequence ID" value="XP_037874444.1"/>
    <property type="gene ID" value="LOC101744746"/>
</dbReference>
<evidence type="ECO:0000256" key="9">
    <source>
        <dbReference type="ARBA" id="ARBA00022848"/>
    </source>
</evidence>
<keyword evidence="12 16" id="KW-0503">Monooxygenase</keyword>
<dbReference type="SUPFAM" id="SSF48264">
    <property type="entry name" value="Cytochrome P450"/>
    <property type="match status" value="1"/>
</dbReference>
<proteinExistence type="inferred from homology"/>
<reference evidence="18" key="2">
    <citation type="submission" date="2022-06" db="UniProtKB">
        <authorList>
            <consortium name="EnsemblMetazoa"/>
        </authorList>
    </citation>
    <scope>IDENTIFICATION</scope>
    <source>
        <strain evidence="18">p50T (Dazao)</strain>
    </source>
</reference>
<evidence type="ECO:0000256" key="5">
    <source>
        <dbReference type="ARBA" id="ARBA00012109"/>
    </source>
</evidence>
<evidence type="ECO:0000256" key="15">
    <source>
        <dbReference type="PIRSR" id="PIRSR602401-1"/>
    </source>
</evidence>
<sequence>MLFIIIFIFILLLLTWWLIRWQQVKSYWAARNVPHEPPHPVLGSLTFLQKENPSIWLIKLYKKFPFPYIGIWLFWKPALIINSPELARQILTKDADTFRNRFSNAGKSDPVGALNLFMINDPVWSSVRRRLTPVFTKLKLQALYPILIRKSNDLKKRIKEDTEKNIKINLRSLFVDYSTDILGEAAFGVSSNSITTGESAMREVTKDFMKFDWLRGLQWSCIFFFPELADFFRCKLFPKESLEILRKIYRTMVAERSKSQSISGKSKDLLDALMAMKIEAAAENEVYNEDLLFAQATLFVQAGFETTSSAITFAIYELAYNPEIQERLYREIVEAKQKMEGNELDGVVLSNLQYLNCVINETLRKYPSLGWLDRVSSQSYKVDDTLTVPAGTAVYVNVAGIQSDPQLFPKPEEFIPERFNTDNNNIKPFTFIPFGEGPRQCIGIRFGYQAIQFGLSAIILNFKLRPIEGSPLPNNCHIESKGFVYTADHPLHIQFVPRN</sequence>
<dbReference type="InterPro" id="IPR017972">
    <property type="entry name" value="Cyt_P450_CS"/>
</dbReference>
<dbReference type="AlphaFoldDB" id="A0A8R2R617"/>
<dbReference type="InterPro" id="IPR001128">
    <property type="entry name" value="Cyt_P450"/>
</dbReference>
<feature type="signal peptide" evidence="17">
    <location>
        <begin position="1"/>
        <end position="26"/>
    </location>
</feature>
<evidence type="ECO:0000256" key="13">
    <source>
        <dbReference type="ARBA" id="ARBA00023136"/>
    </source>
</evidence>
<keyword evidence="7 15" id="KW-0479">Metal-binding</keyword>
<accession>A0A8R2R617</accession>
<keyword evidence="19" id="KW-1185">Reference proteome</keyword>
<dbReference type="RefSeq" id="XP_037874444.1">
    <property type="nucleotide sequence ID" value="XM_038018516.2"/>
</dbReference>
<evidence type="ECO:0000256" key="16">
    <source>
        <dbReference type="RuleBase" id="RU000461"/>
    </source>
</evidence>
<keyword evidence="9" id="KW-0492">Microsome</keyword>
<comment type="catalytic activity">
    <reaction evidence="14">
        <text>an organic molecule + reduced [NADPH--hemoprotein reductase] + O2 = an alcohol + oxidized [NADPH--hemoprotein reductase] + H2O + H(+)</text>
        <dbReference type="Rhea" id="RHEA:17149"/>
        <dbReference type="Rhea" id="RHEA-COMP:11964"/>
        <dbReference type="Rhea" id="RHEA-COMP:11965"/>
        <dbReference type="ChEBI" id="CHEBI:15377"/>
        <dbReference type="ChEBI" id="CHEBI:15378"/>
        <dbReference type="ChEBI" id="CHEBI:15379"/>
        <dbReference type="ChEBI" id="CHEBI:30879"/>
        <dbReference type="ChEBI" id="CHEBI:57618"/>
        <dbReference type="ChEBI" id="CHEBI:58210"/>
        <dbReference type="ChEBI" id="CHEBI:142491"/>
        <dbReference type="EC" id="1.14.14.1"/>
    </reaction>
</comment>
<evidence type="ECO:0000256" key="8">
    <source>
        <dbReference type="ARBA" id="ARBA00022824"/>
    </source>
</evidence>
<dbReference type="GO" id="GO:0020037">
    <property type="term" value="F:heme binding"/>
    <property type="evidence" value="ECO:0007669"/>
    <property type="project" value="InterPro"/>
</dbReference>
<dbReference type="EC" id="1.14.14.1" evidence="5"/>
<dbReference type="Gene3D" id="1.10.630.10">
    <property type="entry name" value="Cytochrome P450"/>
    <property type="match status" value="1"/>
</dbReference>
<dbReference type="Pfam" id="PF00067">
    <property type="entry name" value="p450"/>
    <property type="match status" value="1"/>
</dbReference>
<evidence type="ECO:0000313" key="19">
    <source>
        <dbReference type="Proteomes" id="UP000005204"/>
    </source>
</evidence>
<dbReference type="InterPro" id="IPR002401">
    <property type="entry name" value="Cyt_P450_E_grp-I"/>
</dbReference>
<keyword evidence="11 15" id="KW-0408">Iron</keyword>
<evidence type="ECO:0000256" key="7">
    <source>
        <dbReference type="ARBA" id="ARBA00022723"/>
    </source>
</evidence>
<dbReference type="GO" id="GO:0005789">
    <property type="term" value="C:endoplasmic reticulum membrane"/>
    <property type="evidence" value="ECO:0007669"/>
    <property type="project" value="UniProtKB-SubCell"/>
</dbReference>
<dbReference type="FunFam" id="1.10.630.10:FF:000182">
    <property type="entry name" value="Cytochrome P450 3A4"/>
    <property type="match status" value="1"/>
</dbReference>
<evidence type="ECO:0000313" key="18">
    <source>
        <dbReference type="EnsemblMetazoa" id="XP_037874444.1"/>
    </source>
</evidence>
<evidence type="ECO:0000256" key="12">
    <source>
        <dbReference type="ARBA" id="ARBA00023033"/>
    </source>
</evidence>
<keyword evidence="8" id="KW-0256">Endoplasmic reticulum</keyword>
<feature type="binding site" description="axial binding residue" evidence="15">
    <location>
        <position position="441"/>
    </location>
    <ligand>
        <name>heme</name>
        <dbReference type="ChEBI" id="CHEBI:30413"/>
    </ligand>
    <ligandPart>
        <name>Fe</name>
        <dbReference type="ChEBI" id="CHEBI:18248"/>
    </ligandPart>
</feature>
<keyword evidence="6 15" id="KW-0349">Heme</keyword>
<keyword evidence="13" id="KW-0472">Membrane</keyword>
<evidence type="ECO:0000256" key="1">
    <source>
        <dbReference type="ARBA" id="ARBA00001971"/>
    </source>
</evidence>
<dbReference type="KEGG" id="bmor:101744746"/>
<evidence type="ECO:0000256" key="6">
    <source>
        <dbReference type="ARBA" id="ARBA00022617"/>
    </source>
</evidence>
<dbReference type="EnsemblMetazoa" id="XM_038018517.1">
    <property type="protein sequence ID" value="XP_037874445.1"/>
    <property type="gene ID" value="LOC101744746"/>
</dbReference>
<dbReference type="GO" id="GO:0016712">
    <property type="term" value="F:oxidoreductase activity, acting on paired donors, with incorporation or reduction of molecular oxygen, reduced flavin or flavoprotein as one donor, and incorporation of one atom of oxygen"/>
    <property type="evidence" value="ECO:0007669"/>
    <property type="project" value="UniProtKB-EC"/>
</dbReference>
<evidence type="ECO:0000256" key="14">
    <source>
        <dbReference type="ARBA" id="ARBA00047827"/>
    </source>
</evidence>
<dbReference type="EnsemblMetazoa" id="XM_038018514.1">
    <property type="protein sequence ID" value="XP_037874442.1"/>
    <property type="gene ID" value="LOC101744746"/>
</dbReference>
<comment type="similarity">
    <text evidence="4 16">Belongs to the cytochrome P450 family.</text>
</comment>
<protein>
    <recommendedName>
        <fullName evidence="5">unspecific monooxygenase</fullName>
        <ecNumber evidence="5">1.14.14.1</ecNumber>
    </recommendedName>
</protein>
<dbReference type="PANTHER" id="PTHR24292">
    <property type="entry name" value="CYTOCHROME P450"/>
    <property type="match status" value="1"/>
</dbReference>
<evidence type="ECO:0000256" key="10">
    <source>
        <dbReference type="ARBA" id="ARBA00023002"/>
    </source>
</evidence>
<reference evidence="19" key="1">
    <citation type="journal article" date="2008" name="Insect Biochem. Mol. Biol.">
        <title>The genome of a lepidopteran model insect, the silkworm Bombyx mori.</title>
        <authorList>
            <consortium name="International Silkworm Genome Consortium"/>
        </authorList>
    </citation>
    <scope>NUCLEOTIDE SEQUENCE [LARGE SCALE GENOMIC DNA]</scope>
    <source>
        <strain evidence="19">p50T</strain>
    </source>
</reference>